<evidence type="ECO:0000256" key="2">
    <source>
        <dbReference type="ARBA" id="ARBA00022803"/>
    </source>
</evidence>
<sequence>MSEPSNGPAHQRHDRRWHQGMRGVLWVCAGALAIHLIPLFLPRNMPEQELAIARATPDINSRLTFLVPLKTNDKATAADLRAAAELLREGAPAEAHDLALEAERRDPTAVETQLLLARICDLERMGRCVEQSLRKANQLAPTDARADLLRADLSEEKGDFAGAMEALARAHQRIPGDVQVGVRYGRLLSRLRQPDEALKVFASLEGRLPPARLLVERGLVFGKEGRGREAVKMLQQAVQADPMLAEGHFQLGLAWAQLGNDDAAEEALRRADRLNVTDTRALATLCTLQVKSGRLEGARQTRSDLERRFPQRMDAIREQCRLP</sequence>
<dbReference type="EMBL" id="JAAIYO010000001">
    <property type="protein sequence ID" value="MBE4746554.1"/>
    <property type="molecule type" value="Genomic_DNA"/>
</dbReference>
<dbReference type="InterPro" id="IPR011990">
    <property type="entry name" value="TPR-like_helical_dom_sf"/>
</dbReference>
<keyword evidence="4" id="KW-0812">Transmembrane</keyword>
<dbReference type="RefSeq" id="WP_193345999.1">
    <property type="nucleotide sequence ID" value="NZ_CBCSIP010000021.1"/>
</dbReference>
<dbReference type="Gene3D" id="1.25.40.10">
    <property type="entry name" value="Tetratricopeptide repeat domain"/>
    <property type="match status" value="1"/>
</dbReference>
<dbReference type="SMART" id="SM00028">
    <property type="entry name" value="TPR"/>
    <property type="match status" value="3"/>
</dbReference>
<reference evidence="5 6" key="1">
    <citation type="submission" date="2020-02" db="EMBL/GenBank/DDBJ databases">
        <authorList>
            <person name="Babadi Z.K."/>
            <person name="Risdian C."/>
            <person name="Ebrahimipour G.H."/>
            <person name="Wink J."/>
        </authorList>
    </citation>
    <scope>NUCLEOTIDE SEQUENCE [LARGE SCALE GENOMIC DNA]</scope>
    <source>
        <strain evidence="5 6">ZKHCc1 1396</strain>
    </source>
</reference>
<keyword evidence="1" id="KW-0677">Repeat</keyword>
<dbReference type="PANTHER" id="PTHR45586">
    <property type="entry name" value="TPR REPEAT-CONTAINING PROTEIN PA4667"/>
    <property type="match status" value="1"/>
</dbReference>
<protein>
    <submittedName>
        <fullName evidence="5">Tetratricopeptide repeat protein</fullName>
    </submittedName>
</protein>
<keyword evidence="6" id="KW-1185">Reference proteome</keyword>
<keyword evidence="4" id="KW-1133">Transmembrane helix</keyword>
<accession>A0ABR9PF59</accession>
<name>A0ABR9PF59_9BACT</name>
<dbReference type="Pfam" id="PF13432">
    <property type="entry name" value="TPR_16"/>
    <property type="match status" value="1"/>
</dbReference>
<evidence type="ECO:0000256" key="1">
    <source>
        <dbReference type="ARBA" id="ARBA00022737"/>
    </source>
</evidence>
<dbReference type="InterPro" id="IPR019734">
    <property type="entry name" value="TPR_rpt"/>
</dbReference>
<proteinExistence type="predicted"/>
<keyword evidence="4" id="KW-0472">Membrane</keyword>
<dbReference type="Pfam" id="PF14559">
    <property type="entry name" value="TPR_19"/>
    <property type="match status" value="1"/>
</dbReference>
<dbReference type="Proteomes" id="UP001516472">
    <property type="component" value="Unassembled WGS sequence"/>
</dbReference>
<keyword evidence="2 3" id="KW-0802">TPR repeat</keyword>
<feature type="repeat" description="TPR" evidence="3">
    <location>
        <begin position="211"/>
        <end position="244"/>
    </location>
</feature>
<organism evidence="5 6">
    <name type="scientific">Corallococcus soli</name>
    <dbReference type="NCBI Taxonomy" id="2710757"/>
    <lineage>
        <taxon>Bacteria</taxon>
        <taxon>Pseudomonadati</taxon>
        <taxon>Myxococcota</taxon>
        <taxon>Myxococcia</taxon>
        <taxon>Myxococcales</taxon>
        <taxon>Cystobacterineae</taxon>
        <taxon>Myxococcaceae</taxon>
        <taxon>Corallococcus</taxon>
    </lineage>
</organism>
<dbReference type="InterPro" id="IPR051012">
    <property type="entry name" value="CellSynth/LPSAsmb/PSIAsmb"/>
</dbReference>
<dbReference type="PANTHER" id="PTHR45586:SF14">
    <property type="entry name" value="TETRATRICOPEPTIDE TPR_2 REPEAT PROTEIN"/>
    <property type="match status" value="1"/>
</dbReference>
<dbReference type="SUPFAM" id="SSF48452">
    <property type="entry name" value="TPR-like"/>
    <property type="match status" value="1"/>
</dbReference>
<evidence type="ECO:0000256" key="3">
    <source>
        <dbReference type="PROSITE-ProRule" id="PRU00339"/>
    </source>
</evidence>
<evidence type="ECO:0000313" key="5">
    <source>
        <dbReference type="EMBL" id="MBE4746554.1"/>
    </source>
</evidence>
<feature type="transmembrane region" description="Helical" evidence="4">
    <location>
        <begin position="21"/>
        <end position="41"/>
    </location>
</feature>
<evidence type="ECO:0000313" key="6">
    <source>
        <dbReference type="Proteomes" id="UP001516472"/>
    </source>
</evidence>
<comment type="caution">
    <text evidence="5">The sequence shown here is derived from an EMBL/GenBank/DDBJ whole genome shotgun (WGS) entry which is preliminary data.</text>
</comment>
<evidence type="ECO:0000256" key="4">
    <source>
        <dbReference type="SAM" id="Phobius"/>
    </source>
</evidence>
<dbReference type="PROSITE" id="PS50005">
    <property type="entry name" value="TPR"/>
    <property type="match status" value="1"/>
</dbReference>
<gene>
    <name evidence="5" type="ORF">G4177_00020</name>
</gene>